<dbReference type="EMBL" id="JAVRRD010000027">
    <property type="protein sequence ID" value="KAK5047010.1"/>
    <property type="molecule type" value="Genomic_DNA"/>
</dbReference>
<feature type="domain" description="N,N-dimethylformamidase beta subunit-like C-terminal" evidence="1">
    <location>
        <begin position="298"/>
        <end position="637"/>
    </location>
</feature>
<organism evidence="2 3">
    <name type="scientific">Exophiala bonariae</name>
    <dbReference type="NCBI Taxonomy" id="1690606"/>
    <lineage>
        <taxon>Eukaryota</taxon>
        <taxon>Fungi</taxon>
        <taxon>Dikarya</taxon>
        <taxon>Ascomycota</taxon>
        <taxon>Pezizomycotina</taxon>
        <taxon>Eurotiomycetes</taxon>
        <taxon>Chaetothyriomycetidae</taxon>
        <taxon>Chaetothyriales</taxon>
        <taxon>Herpotrichiellaceae</taxon>
        <taxon>Exophiala</taxon>
    </lineage>
</organism>
<proteinExistence type="predicted"/>
<gene>
    <name evidence="2" type="ORF">LTR84_006952</name>
</gene>
<dbReference type="Pfam" id="PF20254">
    <property type="entry name" value="DMFA2_C"/>
    <property type="match status" value="1"/>
</dbReference>
<dbReference type="GeneID" id="89975120"/>
<comment type="caution">
    <text evidence="2">The sequence shown here is derived from an EMBL/GenBank/DDBJ whole genome shotgun (WGS) entry which is preliminary data.</text>
</comment>
<name>A0AAV9N2E6_9EURO</name>
<dbReference type="InterPro" id="IPR046540">
    <property type="entry name" value="DMFA2_C"/>
</dbReference>
<evidence type="ECO:0000313" key="3">
    <source>
        <dbReference type="Proteomes" id="UP001358417"/>
    </source>
</evidence>
<sequence length="661" mass="72744">MSTIEKIPVDYRLEITCYADPWIFSPGEEVEIKVSCTETEYSYRTVRVIQGVDQPHSPKQKLEEVVGIPSGTCKGRFQVGRCGPYAIVRDWVRSHITDGLEVSLYFQPHVVGPGNKWTQCIISNLDVSTKTGFAVLINSEGLVELWIGNAQSSVFIVLDPIPHVVEKIPPTLRLEFALSNPFVLNPSPHSSLILAGSYAKSPFIESIRVTNFFNGRIHSPMIKSLATGILVQYDFGRYIPEDTIIDISGAGHHGILVNAPTRGICGYNWDGTEVAWTKAKYGYGAILSTKKIWMMRRVYAVEVIANQAAGRQLISDMINFIVRTTDQNATATNPKIALVLPTFTYLAYANDKLGLSTYDVHSDGSGNAYSTSRRPIMNFKPGFLSYGLGRPRHLSAGSMMIGFLEYHNLPYDILTDHGLHLHGVSCLLPYATVITGGHPEYPTSEVYNSYDNYAKRGGNLMYLDGNGFYWVTASDAARSWRIEVRRGELGGLWRSQGGSSHALFGVAFCSQGRPPGVPYKRTEAGDKPEFDWLFKDIPKGELIGEYGLGGGASGDELDSFDIEQGSPVHGVIVATTTGHPDGFGIASECAKYPILATRGSETRDIRSDMVYYETKGGAVFSVGSINWYPSLAWDGYKNNVAQLTLNVIAEFLSRSKRGGQM</sequence>
<protein>
    <recommendedName>
        <fullName evidence="1">N,N-dimethylformamidase beta subunit-like C-terminal domain-containing protein</fullName>
    </recommendedName>
</protein>
<dbReference type="AlphaFoldDB" id="A0AAV9N2E6"/>
<dbReference type="RefSeq" id="XP_064702577.1">
    <property type="nucleotide sequence ID" value="XM_064850508.1"/>
</dbReference>
<evidence type="ECO:0000313" key="2">
    <source>
        <dbReference type="EMBL" id="KAK5047010.1"/>
    </source>
</evidence>
<dbReference type="Proteomes" id="UP001358417">
    <property type="component" value="Unassembled WGS sequence"/>
</dbReference>
<reference evidence="2 3" key="1">
    <citation type="submission" date="2023-08" db="EMBL/GenBank/DDBJ databases">
        <title>Black Yeasts Isolated from many extreme environments.</title>
        <authorList>
            <person name="Coleine C."/>
            <person name="Stajich J.E."/>
            <person name="Selbmann L."/>
        </authorList>
    </citation>
    <scope>NUCLEOTIDE SEQUENCE [LARGE SCALE GENOMIC DNA]</scope>
    <source>
        <strain evidence="2 3">CCFEE 5792</strain>
    </source>
</reference>
<accession>A0AAV9N2E6</accession>
<keyword evidence="3" id="KW-1185">Reference proteome</keyword>
<evidence type="ECO:0000259" key="1">
    <source>
        <dbReference type="Pfam" id="PF20254"/>
    </source>
</evidence>